<dbReference type="GO" id="GO:0015035">
    <property type="term" value="F:protein-disulfide reductase activity"/>
    <property type="evidence" value="ECO:0007669"/>
    <property type="project" value="TreeGrafter"/>
</dbReference>
<dbReference type="GO" id="GO:0045454">
    <property type="term" value="P:cell redox homeostasis"/>
    <property type="evidence" value="ECO:0007669"/>
    <property type="project" value="TreeGrafter"/>
</dbReference>
<accession>A0A368BNP1</accession>
<protein>
    <submittedName>
        <fullName evidence="2">Thiol:disulfide interchange protein</fullName>
    </submittedName>
</protein>
<comment type="caution">
    <text evidence="2">The sequence shown here is derived from an EMBL/GenBank/DDBJ whole genome shotgun (WGS) entry which is preliminary data.</text>
</comment>
<dbReference type="InterPro" id="IPR028250">
    <property type="entry name" value="DsbDN"/>
</dbReference>
<dbReference type="EMBL" id="QOPC01000010">
    <property type="protein sequence ID" value="RCL38462.1"/>
    <property type="molecule type" value="Genomic_DNA"/>
</dbReference>
<dbReference type="Gene3D" id="2.60.40.1250">
    <property type="entry name" value="Thiol:disulfide interchange protein DsbD, N-terminal domain"/>
    <property type="match status" value="1"/>
</dbReference>
<dbReference type="InterPro" id="IPR036929">
    <property type="entry name" value="DsbDN_sf"/>
</dbReference>
<reference evidence="2 3" key="1">
    <citation type="journal article" date="2018" name="Microbiome">
        <title>Fine metagenomic profile of the Mediterranean stratified and mixed water columns revealed by assembly and recruitment.</title>
        <authorList>
            <person name="Haro-Moreno J.M."/>
            <person name="Lopez-Perez M."/>
            <person name="De La Torre J.R."/>
            <person name="Picazo A."/>
            <person name="Camacho A."/>
            <person name="Rodriguez-Valera F."/>
        </authorList>
    </citation>
    <scope>NUCLEOTIDE SEQUENCE [LARGE SCALE GENOMIC DNA]</scope>
    <source>
        <strain evidence="2">MED-G84</strain>
    </source>
</reference>
<organism evidence="2 3">
    <name type="scientific">SAR86 cluster bacterium</name>
    <dbReference type="NCBI Taxonomy" id="2030880"/>
    <lineage>
        <taxon>Bacteria</taxon>
        <taxon>Pseudomonadati</taxon>
        <taxon>Pseudomonadota</taxon>
        <taxon>Gammaproteobacteria</taxon>
        <taxon>SAR86 cluster</taxon>
    </lineage>
</organism>
<proteinExistence type="predicted"/>
<evidence type="ECO:0000259" key="1">
    <source>
        <dbReference type="Pfam" id="PF11412"/>
    </source>
</evidence>
<dbReference type="AlphaFoldDB" id="A0A368BNP1"/>
<evidence type="ECO:0000313" key="3">
    <source>
        <dbReference type="Proteomes" id="UP000253032"/>
    </source>
</evidence>
<dbReference type="PANTHER" id="PTHR32234:SF0">
    <property type="entry name" value="THIOL:DISULFIDE INTERCHANGE PROTEIN DSBD"/>
    <property type="match status" value="1"/>
</dbReference>
<sequence length="137" mass="15825">MNLKILLYSFVFTSCFISSNVKFTEKDILSVDEAFILSSKIVKNKVSVSWNIKPGYYLYKKSILIKSDNDSLKHNYVSKNQSTISDEFFGDSIIFKDFLEIDANLLQLHPLERKDIKIIYQGCAEGKYCYPEVIKSL</sequence>
<dbReference type="Proteomes" id="UP000253032">
    <property type="component" value="Unassembled WGS sequence"/>
</dbReference>
<dbReference type="PANTHER" id="PTHR32234">
    <property type="entry name" value="THIOL:DISULFIDE INTERCHANGE PROTEIN DSBD"/>
    <property type="match status" value="1"/>
</dbReference>
<dbReference type="PROSITE" id="PS51257">
    <property type="entry name" value="PROKAR_LIPOPROTEIN"/>
    <property type="match status" value="1"/>
</dbReference>
<name>A0A368BNP1_9GAMM</name>
<dbReference type="SUPFAM" id="SSF74863">
    <property type="entry name" value="Thiol:disulfide interchange protein DsbD, N-terminal domain (DsbD-alpha)"/>
    <property type="match status" value="1"/>
</dbReference>
<evidence type="ECO:0000313" key="2">
    <source>
        <dbReference type="EMBL" id="RCL38462.1"/>
    </source>
</evidence>
<feature type="domain" description="Thiol:disulfide interchange protein DsbD N-terminal" evidence="1">
    <location>
        <begin position="26"/>
        <end position="132"/>
    </location>
</feature>
<dbReference type="Pfam" id="PF11412">
    <property type="entry name" value="DsbD_N"/>
    <property type="match status" value="1"/>
</dbReference>
<gene>
    <name evidence="2" type="ORF">DBW98_02420</name>
</gene>